<evidence type="ECO:0000313" key="3">
    <source>
        <dbReference type="EnsemblMetazoa" id="CLYHEMP005580.3"/>
    </source>
</evidence>
<feature type="region of interest" description="Disordered" evidence="2">
    <location>
        <begin position="252"/>
        <end position="290"/>
    </location>
</feature>
<dbReference type="Proteomes" id="UP000594262">
    <property type="component" value="Unplaced"/>
</dbReference>
<keyword evidence="4" id="KW-1185">Reference proteome</keyword>
<feature type="coiled-coil region" evidence="1">
    <location>
        <begin position="118"/>
        <end position="145"/>
    </location>
</feature>
<proteinExistence type="predicted"/>
<sequence length="290" mass="33923">MTGIGDIPPFHVCQSLTAENEVLNNKYNKLKRKYKELYQEMLEVKEKLIRVEIHEEYKGLQNEMSVQHQGKNRKKVLQQQKTIADKTNRNKEDDNNAAKLVTLYDNLMKRYEIEVKLNRNQTKKINKLEAEKEKLKDDIFKREEENVFIHKQLKDRDEQLKSISSLNNNTKSSRQALENKIHVLTKDRERLMKENSRLKEELHGLDAGFFEELEDMKYALHQSNKLNHQYERTLKKLCKQTGMNYKHLMAASTSAQTSDGKRKSSTPTATSSSVGQLSNRKSRQSNLPIS</sequence>
<feature type="coiled-coil region" evidence="1">
    <location>
        <begin position="13"/>
        <end position="47"/>
    </location>
</feature>
<organism evidence="3 4">
    <name type="scientific">Clytia hemisphaerica</name>
    <dbReference type="NCBI Taxonomy" id="252671"/>
    <lineage>
        <taxon>Eukaryota</taxon>
        <taxon>Metazoa</taxon>
        <taxon>Cnidaria</taxon>
        <taxon>Hydrozoa</taxon>
        <taxon>Hydroidolina</taxon>
        <taxon>Leptothecata</taxon>
        <taxon>Obeliida</taxon>
        <taxon>Clytiidae</taxon>
        <taxon>Clytia</taxon>
    </lineage>
</organism>
<dbReference type="GeneID" id="136807897"/>
<name>A0A7M5V3N0_9CNID</name>
<feature type="compositionally biased region" description="Polar residues" evidence="2">
    <location>
        <begin position="265"/>
        <end position="290"/>
    </location>
</feature>
<evidence type="ECO:0000256" key="1">
    <source>
        <dbReference type="SAM" id="Coils"/>
    </source>
</evidence>
<accession>A0A7M5V3N0</accession>
<protein>
    <submittedName>
        <fullName evidence="3">Uncharacterized protein</fullName>
    </submittedName>
</protein>
<dbReference type="OrthoDB" id="9975959at2759"/>
<evidence type="ECO:0000313" key="4">
    <source>
        <dbReference type="Proteomes" id="UP000594262"/>
    </source>
</evidence>
<dbReference type="RefSeq" id="XP_066920617.1">
    <property type="nucleotide sequence ID" value="XM_067064516.1"/>
</dbReference>
<feature type="coiled-coil region" evidence="1">
    <location>
        <begin position="174"/>
        <end position="208"/>
    </location>
</feature>
<dbReference type="EnsemblMetazoa" id="CLYHEMT005580.3">
    <property type="protein sequence ID" value="CLYHEMP005580.3"/>
    <property type="gene ID" value="CLYHEMG005580"/>
</dbReference>
<evidence type="ECO:0000256" key="2">
    <source>
        <dbReference type="SAM" id="MobiDB-lite"/>
    </source>
</evidence>
<reference evidence="3" key="1">
    <citation type="submission" date="2021-01" db="UniProtKB">
        <authorList>
            <consortium name="EnsemblMetazoa"/>
        </authorList>
    </citation>
    <scope>IDENTIFICATION</scope>
</reference>
<keyword evidence="1" id="KW-0175">Coiled coil</keyword>
<dbReference type="AlphaFoldDB" id="A0A7M5V3N0"/>